<name>A0A1K0GZA3_9BASI</name>
<sequence length="583" mass="64548">MRSIFIIKSLLPLLLYLPSTLATGTQQLQPPDDSPAFHSASELTPSSSSSSSSTYQPISSPPSQQPSLAKVVYPDEDPSHSLLAWFRSRTEHGQNPGWMPIEDPLEHPAHQFDAKEWAARAEKGKKVGAEFTFTAGTRGEVPVENVKGNLLVGGERGGEKGRGFRPQQASAIDGKRRVGRFNEGGLRSSARSHSIRQKAPTFAPSEDVTMGRHTSPTRQTLNSARSKLDSLSSTPPLSRPKTPANSLSPNPPSTPPSLITHDKVQSWLTTSPPPPREIAPYRMWSVSRSLPSINLHGYNKLTDRDPVAYSHWLKMLDSHRTLDFLESWTNSLQWTHDNRVQPTREARIITPLGVVTGSQVSTAPPRFVEDPENPRPVIESYELTPSLKRLYALRQLAELVPPALVGHSPEVYDKHEDNGWNDVGVEEGKVRFHEKVHPIQYLNQMLKDRNGAVILENAVHGKLHQDLADTPQKAIAHLVSLRNKNRGARESDLARTTSGSSGGGRAEGWGEATSEFKGRQKGGAKAKETLEALLGTEYALHNKFHFPYYRDKPAFKIRNPLDMPLEEFAAFKPFADAVRLRGP</sequence>
<feature type="chain" id="PRO_5038296015" evidence="2">
    <location>
        <begin position="23"/>
        <end position="583"/>
    </location>
</feature>
<feature type="compositionally biased region" description="Polar residues" evidence="1">
    <location>
        <begin position="212"/>
        <end position="236"/>
    </location>
</feature>
<keyword evidence="6" id="KW-1185">Reference proteome</keyword>
<reference evidence="4" key="3">
    <citation type="submission" date="2018-08" db="EMBL/GenBank/DDBJ databases">
        <authorList>
            <person name="Guldener U."/>
        </authorList>
    </citation>
    <scope>NUCLEOTIDE SEQUENCE</scope>
    <source>
        <strain evidence="4">UB2</strain>
    </source>
</reference>
<gene>
    <name evidence="4" type="ORF">UBRO2_02190</name>
    <name evidence="3" type="ORF">UBRO_08856</name>
</gene>
<evidence type="ECO:0000256" key="1">
    <source>
        <dbReference type="SAM" id="MobiDB-lite"/>
    </source>
</evidence>
<reference evidence="5" key="2">
    <citation type="submission" date="2016-04" db="EMBL/GenBank/DDBJ databases">
        <authorList>
            <person name="Guldener U."/>
            <person name="Guldener U."/>
        </authorList>
    </citation>
    <scope>NUCLEOTIDE SEQUENCE [LARGE SCALE GENOMIC DNA]</scope>
    <source>
        <strain evidence="5">UB2112</strain>
    </source>
</reference>
<dbReference type="Proteomes" id="UP000658997">
    <property type="component" value="Unassembled WGS sequence"/>
</dbReference>
<evidence type="ECO:0000313" key="4">
    <source>
        <dbReference type="EMBL" id="SYW77998.1"/>
    </source>
</evidence>
<feature type="signal peptide" evidence="2">
    <location>
        <begin position="1"/>
        <end position="22"/>
    </location>
</feature>
<keyword evidence="2" id="KW-0732">Signal</keyword>
<proteinExistence type="predicted"/>
<dbReference type="Proteomes" id="UP000179920">
    <property type="component" value="Chromosome XXII"/>
</dbReference>
<reference evidence="3" key="1">
    <citation type="submission" date="2016-04" db="EMBL/GenBank/DDBJ databases">
        <authorList>
            <person name="Evans L.H."/>
            <person name="Alamgir A."/>
            <person name="Owens N."/>
            <person name="Weber N.D."/>
            <person name="Virtaneva K."/>
            <person name="Barbian K."/>
            <person name="Babar A."/>
            <person name="Rosenke K."/>
        </authorList>
    </citation>
    <scope>NUCLEOTIDE SEQUENCE</scope>
    <source>
        <strain evidence="3">UB2112</strain>
    </source>
</reference>
<evidence type="ECO:0000256" key="2">
    <source>
        <dbReference type="SAM" id="SignalP"/>
    </source>
</evidence>
<evidence type="ECO:0000313" key="3">
    <source>
        <dbReference type="EMBL" id="SAM86383.1"/>
    </source>
</evidence>
<dbReference type="EMBL" id="LT558138">
    <property type="protein sequence ID" value="SAM86383.1"/>
    <property type="molecule type" value="Genomic_DNA"/>
</dbReference>
<evidence type="ECO:0000313" key="5">
    <source>
        <dbReference type="Proteomes" id="UP000179920"/>
    </source>
</evidence>
<protein>
    <submittedName>
        <fullName evidence="3">Uncharacterized protein</fullName>
    </submittedName>
</protein>
<feature type="compositionally biased region" description="Low complexity" evidence="1">
    <location>
        <begin position="45"/>
        <end position="58"/>
    </location>
</feature>
<feature type="region of interest" description="Disordered" evidence="1">
    <location>
        <begin position="157"/>
        <end position="260"/>
    </location>
</feature>
<organism evidence="3 5">
    <name type="scientific">Ustilago bromivora</name>
    <dbReference type="NCBI Taxonomy" id="307758"/>
    <lineage>
        <taxon>Eukaryota</taxon>
        <taxon>Fungi</taxon>
        <taxon>Dikarya</taxon>
        <taxon>Basidiomycota</taxon>
        <taxon>Ustilaginomycotina</taxon>
        <taxon>Ustilaginomycetes</taxon>
        <taxon>Ustilaginales</taxon>
        <taxon>Ustilaginaceae</taxon>
        <taxon>Ustilago</taxon>
    </lineage>
</organism>
<dbReference type="EMBL" id="ULHB01000032">
    <property type="protein sequence ID" value="SYW77998.1"/>
    <property type="molecule type" value="Genomic_DNA"/>
</dbReference>
<dbReference type="AlphaFoldDB" id="A0A1K0GZA3"/>
<evidence type="ECO:0000313" key="6">
    <source>
        <dbReference type="Proteomes" id="UP000658997"/>
    </source>
</evidence>
<accession>A0A1K0GZA3</accession>
<dbReference type="OrthoDB" id="2556731at2759"/>
<feature type="region of interest" description="Disordered" evidence="1">
    <location>
        <begin position="486"/>
        <end position="523"/>
    </location>
</feature>
<feature type="region of interest" description="Disordered" evidence="1">
    <location>
        <begin position="26"/>
        <end position="70"/>
    </location>
</feature>